<evidence type="ECO:0000313" key="3">
    <source>
        <dbReference type="EMBL" id="BBL71475.1"/>
    </source>
</evidence>
<dbReference type="InterPro" id="IPR008332">
    <property type="entry name" value="MethylG_MeTrfase_N"/>
</dbReference>
<dbReference type="PROSITE" id="PS00374">
    <property type="entry name" value="MGMT"/>
    <property type="match status" value="1"/>
</dbReference>
<dbReference type="KEGG" id="moz:MoryE10_20810"/>
<keyword evidence="3" id="KW-0489">Methyltransferase</keyword>
<keyword evidence="3" id="KW-0808">Transferase</keyword>
<evidence type="ECO:0000259" key="2">
    <source>
        <dbReference type="Pfam" id="PF02870"/>
    </source>
</evidence>
<dbReference type="RefSeq" id="WP_221047000.1">
    <property type="nucleotide sequence ID" value="NZ_AP019782.1"/>
</dbReference>
<name>A0A8D5AMV9_9GAMM</name>
<feature type="domain" description="Methylguanine DNA methyltransferase ribonuclease-like" evidence="2">
    <location>
        <begin position="14"/>
        <end position="64"/>
    </location>
</feature>
<dbReference type="Pfam" id="PF01035">
    <property type="entry name" value="DNA_binding_1"/>
    <property type="match status" value="1"/>
</dbReference>
<dbReference type="Pfam" id="PF02870">
    <property type="entry name" value="Methyltransf_1N"/>
    <property type="match status" value="1"/>
</dbReference>
<dbReference type="InterPro" id="IPR014048">
    <property type="entry name" value="MethylDNA_cys_MeTrfase_DNA-bd"/>
</dbReference>
<evidence type="ECO:0000259" key="1">
    <source>
        <dbReference type="Pfam" id="PF01035"/>
    </source>
</evidence>
<dbReference type="GO" id="GO:0003908">
    <property type="term" value="F:methylated-DNA-[protein]-cysteine S-methyltransferase activity"/>
    <property type="evidence" value="ECO:0007669"/>
    <property type="project" value="InterPro"/>
</dbReference>
<dbReference type="Proteomes" id="UP000824988">
    <property type="component" value="Chromosome"/>
</dbReference>
<dbReference type="AlphaFoldDB" id="A0A8D5AMV9"/>
<reference evidence="3" key="1">
    <citation type="submission" date="2019-06" db="EMBL/GenBank/DDBJ databases">
        <title>Complete genome sequence of Methylogaea oryzae strain JCM16910.</title>
        <authorList>
            <person name="Asakawa S."/>
        </authorList>
    </citation>
    <scope>NUCLEOTIDE SEQUENCE</scope>
    <source>
        <strain evidence="3">E10</strain>
    </source>
</reference>
<keyword evidence="4" id="KW-1185">Reference proteome</keyword>
<sequence length="174" mass="18370">MALIWREATGPLACAWLDTPVGALRLSARGDVLVSIDWDDEARAGEPPSPFLRQACAALQRYFQSPAAPELAAVPLHPAGTAYQRRVWERLAAIPPGQVLGYGQLARELGSGARAVAAACRANPYPLLVPCHRVVAAHGLGGYCGASDGHWLDVKRFLLAYEQGGAGVGYGRGA</sequence>
<dbReference type="GO" id="GO:0032259">
    <property type="term" value="P:methylation"/>
    <property type="evidence" value="ECO:0007669"/>
    <property type="project" value="UniProtKB-KW"/>
</dbReference>
<dbReference type="InterPro" id="IPR001497">
    <property type="entry name" value="MethylDNA_cys_MeTrfase_AS"/>
</dbReference>
<dbReference type="PANTHER" id="PTHR10815">
    <property type="entry name" value="METHYLATED-DNA--PROTEIN-CYSTEINE METHYLTRANSFERASE"/>
    <property type="match status" value="1"/>
</dbReference>
<dbReference type="CDD" id="cd06445">
    <property type="entry name" value="ATase"/>
    <property type="match status" value="1"/>
</dbReference>
<protein>
    <submittedName>
        <fullName evidence="3">Methylated-DNA--protein-cysteine methyltransferase</fullName>
    </submittedName>
</protein>
<accession>A0A8D5AMV9</accession>
<evidence type="ECO:0000313" key="4">
    <source>
        <dbReference type="Proteomes" id="UP000824988"/>
    </source>
</evidence>
<dbReference type="NCBIfam" id="TIGR00589">
    <property type="entry name" value="ogt"/>
    <property type="match status" value="1"/>
</dbReference>
<dbReference type="GO" id="GO:0006281">
    <property type="term" value="P:DNA repair"/>
    <property type="evidence" value="ECO:0007669"/>
    <property type="project" value="InterPro"/>
</dbReference>
<proteinExistence type="predicted"/>
<gene>
    <name evidence="3" type="primary">ogt</name>
    <name evidence="3" type="ORF">MoryE10_20810</name>
</gene>
<dbReference type="EMBL" id="AP019782">
    <property type="protein sequence ID" value="BBL71475.1"/>
    <property type="molecule type" value="Genomic_DNA"/>
</dbReference>
<feature type="domain" description="Methylated-DNA-[protein]-cysteine S-methyltransferase DNA binding" evidence="1">
    <location>
        <begin position="83"/>
        <end position="163"/>
    </location>
</feature>
<organism evidence="3 4">
    <name type="scientific">Methylogaea oryzae</name>
    <dbReference type="NCBI Taxonomy" id="1295382"/>
    <lineage>
        <taxon>Bacteria</taxon>
        <taxon>Pseudomonadati</taxon>
        <taxon>Pseudomonadota</taxon>
        <taxon>Gammaproteobacteria</taxon>
        <taxon>Methylococcales</taxon>
        <taxon>Methylococcaceae</taxon>
        <taxon>Methylogaea</taxon>
    </lineage>
</organism>
<dbReference type="PANTHER" id="PTHR10815:SF13">
    <property type="entry name" value="METHYLATED-DNA--PROTEIN-CYSTEINE METHYLTRANSFERASE"/>
    <property type="match status" value="1"/>
</dbReference>